<proteinExistence type="inferred from homology"/>
<dbReference type="RefSeq" id="WP_187015559.1">
    <property type="nucleotide sequence ID" value="NZ_JACOQI010000015.1"/>
</dbReference>
<dbReference type="NCBIfam" id="TIGR02385">
    <property type="entry name" value="RelE_StbE"/>
    <property type="match status" value="1"/>
</dbReference>
<organism evidence="3 4">
    <name type="scientific">Dysosmobacter segnis</name>
    <dbReference type="NCBI Taxonomy" id="2763042"/>
    <lineage>
        <taxon>Bacteria</taxon>
        <taxon>Bacillati</taxon>
        <taxon>Bacillota</taxon>
        <taxon>Clostridia</taxon>
        <taxon>Eubacteriales</taxon>
        <taxon>Oscillospiraceae</taxon>
        <taxon>Dysosmobacter</taxon>
    </lineage>
</organism>
<evidence type="ECO:0000256" key="2">
    <source>
        <dbReference type="ARBA" id="ARBA00022649"/>
    </source>
</evidence>
<accession>A0A923SBS5</accession>
<comment type="similarity">
    <text evidence="1">Belongs to the RelE toxin family.</text>
</comment>
<reference evidence="3" key="1">
    <citation type="submission" date="2020-08" db="EMBL/GenBank/DDBJ databases">
        <title>Genome public.</title>
        <authorList>
            <person name="Liu C."/>
            <person name="Sun Q."/>
        </authorList>
    </citation>
    <scope>NUCLEOTIDE SEQUENCE</scope>
    <source>
        <strain evidence="3">BX15</strain>
    </source>
</reference>
<dbReference type="InterPro" id="IPR007712">
    <property type="entry name" value="RelE/ParE_toxin"/>
</dbReference>
<evidence type="ECO:0000313" key="4">
    <source>
        <dbReference type="Proteomes" id="UP000620327"/>
    </source>
</evidence>
<dbReference type="InterPro" id="IPR051803">
    <property type="entry name" value="TA_system_RelE-like_toxin"/>
</dbReference>
<evidence type="ECO:0000313" key="3">
    <source>
        <dbReference type="EMBL" id="MBC5771367.1"/>
    </source>
</evidence>
<dbReference type="AlphaFoldDB" id="A0A923SBS5"/>
<dbReference type="InterPro" id="IPR035093">
    <property type="entry name" value="RelE/ParE_toxin_dom_sf"/>
</dbReference>
<dbReference type="Pfam" id="PF05016">
    <property type="entry name" value="ParE_toxin"/>
    <property type="match status" value="1"/>
</dbReference>
<protein>
    <submittedName>
        <fullName evidence="3">Type II toxin-antitoxin system RelE/ParE family toxin</fullName>
    </submittedName>
</protein>
<gene>
    <name evidence="3" type="ORF">H8Z83_13780</name>
</gene>
<sequence>METYKIKIFPTAKQDLEEVIGYLNTLSPDAALKYYDLLVEEIASLSKMPERCPKPKDLALAAKGYRYLIVKNYLVFYVIIGDTVQIRRILYARRDYSALL</sequence>
<comment type="caution">
    <text evidence="3">The sequence shown here is derived from an EMBL/GenBank/DDBJ whole genome shotgun (WGS) entry which is preliminary data.</text>
</comment>
<dbReference type="Proteomes" id="UP000620327">
    <property type="component" value="Unassembled WGS sequence"/>
</dbReference>
<name>A0A923SBS5_9FIRM</name>
<dbReference type="PANTHER" id="PTHR33755">
    <property type="entry name" value="TOXIN PARE1-RELATED"/>
    <property type="match status" value="1"/>
</dbReference>
<keyword evidence="2" id="KW-1277">Toxin-antitoxin system</keyword>
<keyword evidence="4" id="KW-1185">Reference proteome</keyword>
<dbReference type="Gene3D" id="3.30.2310.20">
    <property type="entry name" value="RelE-like"/>
    <property type="match status" value="1"/>
</dbReference>
<dbReference type="EMBL" id="JACOQI010000015">
    <property type="protein sequence ID" value="MBC5771367.1"/>
    <property type="molecule type" value="Genomic_DNA"/>
</dbReference>
<evidence type="ECO:0000256" key="1">
    <source>
        <dbReference type="ARBA" id="ARBA00006226"/>
    </source>
</evidence>